<dbReference type="EMBL" id="LJYG01000049">
    <property type="protein sequence ID" value="KRQ14247.1"/>
    <property type="molecule type" value="Genomic_DNA"/>
</dbReference>
<protein>
    <submittedName>
        <fullName evidence="2">Uncharacterized protein</fullName>
    </submittedName>
</protein>
<name>A0A0R3DWL7_9BRAD</name>
<feature type="region of interest" description="Disordered" evidence="1">
    <location>
        <begin position="1"/>
        <end position="29"/>
    </location>
</feature>
<comment type="caution">
    <text evidence="2">The sequence shown here is derived from an EMBL/GenBank/DDBJ whole genome shotgun (WGS) entry which is preliminary data.</text>
</comment>
<accession>A0A0R3DWL7</accession>
<organism evidence="2 3">
    <name type="scientific">Bradyrhizobium manausense</name>
    <dbReference type="NCBI Taxonomy" id="989370"/>
    <lineage>
        <taxon>Bacteria</taxon>
        <taxon>Pseudomonadati</taxon>
        <taxon>Pseudomonadota</taxon>
        <taxon>Alphaproteobacteria</taxon>
        <taxon>Hyphomicrobiales</taxon>
        <taxon>Nitrobacteraceae</taxon>
        <taxon>Bradyrhizobium</taxon>
    </lineage>
</organism>
<reference evidence="2 3" key="1">
    <citation type="submission" date="2015-09" db="EMBL/GenBank/DDBJ databases">
        <title>Draft Genome Sequence of Bradyrhizobium manausense Strain BR 3351T, a Novel Symbiotic Nitrogen-Fixing Alphaproteobacterium Isolated from Brazilian Amazon Rain Forest.</title>
        <authorList>
            <person name="De Araujo J.L."/>
            <person name="Zilli J.E."/>
        </authorList>
    </citation>
    <scope>NUCLEOTIDE SEQUENCE [LARGE SCALE GENOMIC DNA]</scope>
    <source>
        <strain evidence="2 3">BR3351</strain>
    </source>
</reference>
<keyword evidence="3" id="KW-1185">Reference proteome</keyword>
<evidence type="ECO:0000313" key="2">
    <source>
        <dbReference type="EMBL" id="KRQ14247.1"/>
    </source>
</evidence>
<feature type="compositionally biased region" description="Low complexity" evidence="1">
    <location>
        <begin position="45"/>
        <end position="57"/>
    </location>
</feature>
<feature type="region of interest" description="Disordered" evidence="1">
    <location>
        <begin position="45"/>
        <end position="66"/>
    </location>
</feature>
<gene>
    <name evidence="2" type="ORF">AOQ71_13285</name>
</gene>
<evidence type="ECO:0000313" key="3">
    <source>
        <dbReference type="Proteomes" id="UP000051936"/>
    </source>
</evidence>
<dbReference type="AlphaFoldDB" id="A0A0R3DWL7"/>
<dbReference type="Proteomes" id="UP000051936">
    <property type="component" value="Unassembled WGS sequence"/>
</dbReference>
<sequence length="117" mass="12649">MTFSAGSEIPQMPTNQPPRSTTRPPTSAEKIIETQQEILRLMRELLAPASPEAAASDPDSRRSSDADSLVATMIELLQRILTGVNLQRDLMEAILGMIRGGPGAEAALNEVLRRPKG</sequence>
<proteinExistence type="predicted"/>
<evidence type="ECO:0000256" key="1">
    <source>
        <dbReference type="SAM" id="MobiDB-lite"/>
    </source>
</evidence>
<dbReference type="STRING" id="989370.AOQ71_13285"/>
<feature type="compositionally biased region" description="Low complexity" evidence="1">
    <location>
        <begin position="17"/>
        <end position="27"/>
    </location>
</feature>